<dbReference type="Proteomes" id="UP000598217">
    <property type="component" value="Unassembled WGS sequence"/>
</dbReference>
<comment type="caution">
    <text evidence="1">The sequence shown here is derived from an EMBL/GenBank/DDBJ whole genome shotgun (WGS) entry which is preliminary data.</text>
</comment>
<dbReference type="RefSeq" id="WP_191271861.1">
    <property type="nucleotide sequence ID" value="NZ_BMXJ01000005.1"/>
</dbReference>
<evidence type="ECO:0000313" key="2">
    <source>
        <dbReference type="Proteomes" id="UP000598217"/>
    </source>
</evidence>
<keyword evidence="2" id="KW-1185">Reference proteome</keyword>
<dbReference type="EMBL" id="JADBDY010000001">
    <property type="protein sequence ID" value="MBE1458899.1"/>
    <property type="molecule type" value="Genomic_DNA"/>
</dbReference>
<organism evidence="1 2">
    <name type="scientific">Nocardiopsis terrae</name>
    <dbReference type="NCBI Taxonomy" id="372655"/>
    <lineage>
        <taxon>Bacteria</taxon>
        <taxon>Bacillati</taxon>
        <taxon>Actinomycetota</taxon>
        <taxon>Actinomycetes</taxon>
        <taxon>Streptosporangiales</taxon>
        <taxon>Nocardiopsidaceae</taxon>
        <taxon>Nocardiopsis</taxon>
    </lineage>
</organism>
<reference evidence="1 2" key="1">
    <citation type="submission" date="2020-10" db="EMBL/GenBank/DDBJ databases">
        <title>Sequencing the genomes of 1000 actinobacteria strains.</title>
        <authorList>
            <person name="Klenk H.-P."/>
        </authorList>
    </citation>
    <scope>NUCLEOTIDE SEQUENCE [LARGE SCALE GENOMIC DNA]</scope>
    <source>
        <strain evidence="1 2">DSM 45157</strain>
    </source>
</reference>
<accession>A0ABR9HIQ1</accession>
<name>A0ABR9HIQ1_9ACTN</name>
<sequence length="142" mass="15814">MPYVEVSQDTDHQLALLARWEESSKGEVIARLLTRLSVAEASPGSANEGARVPVYGCYKKQRVEGWFAPATRRLGIISPPWDGQVFKHPSPAARAVVERANSLLPLEERVCTSRNGWGFWRLAATGEKIESLRIRKAADQRS</sequence>
<protein>
    <submittedName>
        <fullName evidence="1">Uncharacterized protein</fullName>
    </submittedName>
</protein>
<gene>
    <name evidence="1" type="ORF">H4W79_003113</name>
</gene>
<evidence type="ECO:0000313" key="1">
    <source>
        <dbReference type="EMBL" id="MBE1458899.1"/>
    </source>
</evidence>
<proteinExistence type="predicted"/>